<dbReference type="AlphaFoldDB" id="A0A484NIE7"/>
<name>A0A484NIE7_9ASTE</name>
<keyword evidence="2" id="KW-1185">Reference proteome</keyword>
<gene>
    <name evidence="1" type="ORF">CCAM_LOCUS42505</name>
</gene>
<accession>A0A484NIE7</accession>
<organism evidence="1 2">
    <name type="scientific">Cuscuta campestris</name>
    <dbReference type="NCBI Taxonomy" id="132261"/>
    <lineage>
        <taxon>Eukaryota</taxon>
        <taxon>Viridiplantae</taxon>
        <taxon>Streptophyta</taxon>
        <taxon>Embryophyta</taxon>
        <taxon>Tracheophyta</taxon>
        <taxon>Spermatophyta</taxon>
        <taxon>Magnoliopsida</taxon>
        <taxon>eudicotyledons</taxon>
        <taxon>Gunneridae</taxon>
        <taxon>Pentapetalae</taxon>
        <taxon>asterids</taxon>
        <taxon>lamiids</taxon>
        <taxon>Solanales</taxon>
        <taxon>Convolvulaceae</taxon>
        <taxon>Cuscuteae</taxon>
        <taxon>Cuscuta</taxon>
        <taxon>Cuscuta subgen. Grammica</taxon>
        <taxon>Cuscuta sect. Cleistogrammica</taxon>
    </lineage>
</organism>
<evidence type="ECO:0000313" key="1">
    <source>
        <dbReference type="EMBL" id="VFR00730.1"/>
    </source>
</evidence>
<dbReference type="EMBL" id="OOIL02006707">
    <property type="protein sequence ID" value="VFR00730.1"/>
    <property type="molecule type" value="Genomic_DNA"/>
</dbReference>
<sequence>MFRLMTTNEELSIRVGSGDFVDILGDLAAFMIDLTKSVDCHRTTMHCIRKFKQLSKTWYEYSLSGGELFELDVDIANSCAIRTVTCSSKIKGHYC</sequence>
<protein>
    <submittedName>
        <fullName evidence="1">Uncharacterized protein</fullName>
    </submittedName>
</protein>
<dbReference type="Proteomes" id="UP000595140">
    <property type="component" value="Unassembled WGS sequence"/>
</dbReference>
<dbReference type="OrthoDB" id="1323578at2759"/>
<reference evidence="1 2" key="1">
    <citation type="submission" date="2018-04" db="EMBL/GenBank/DDBJ databases">
        <authorList>
            <person name="Vogel A."/>
        </authorList>
    </citation>
    <scope>NUCLEOTIDE SEQUENCE [LARGE SCALE GENOMIC DNA]</scope>
</reference>
<proteinExistence type="predicted"/>
<evidence type="ECO:0000313" key="2">
    <source>
        <dbReference type="Proteomes" id="UP000595140"/>
    </source>
</evidence>